<evidence type="ECO:0000256" key="1">
    <source>
        <dbReference type="SAM" id="Phobius"/>
    </source>
</evidence>
<proteinExistence type="predicted"/>
<gene>
    <name evidence="2" type="ORF">FB471_3816</name>
</gene>
<feature type="transmembrane region" description="Helical" evidence="1">
    <location>
        <begin position="216"/>
        <end position="239"/>
    </location>
</feature>
<evidence type="ECO:0008006" key="4">
    <source>
        <dbReference type="Google" id="ProtNLM"/>
    </source>
</evidence>
<dbReference type="Proteomes" id="UP000320876">
    <property type="component" value="Unassembled WGS sequence"/>
</dbReference>
<feature type="transmembrane region" description="Helical" evidence="1">
    <location>
        <begin position="62"/>
        <end position="80"/>
    </location>
</feature>
<accession>A0A542DLR6</accession>
<feature type="transmembrane region" description="Helical" evidence="1">
    <location>
        <begin position="191"/>
        <end position="209"/>
    </location>
</feature>
<dbReference type="EMBL" id="VFML01000001">
    <property type="protein sequence ID" value="TQJ04036.1"/>
    <property type="molecule type" value="Genomic_DNA"/>
</dbReference>
<feature type="transmembrane region" description="Helical" evidence="1">
    <location>
        <begin position="245"/>
        <end position="264"/>
    </location>
</feature>
<reference evidence="2 3" key="1">
    <citation type="submission" date="2019-06" db="EMBL/GenBank/DDBJ databases">
        <title>Sequencing the genomes of 1000 actinobacteria strains.</title>
        <authorList>
            <person name="Klenk H.-P."/>
        </authorList>
    </citation>
    <scope>NUCLEOTIDE SEQUENCE [LARGE SCALE GENOMIC DNA]</scope>
    <source>
        <strain evidence="2 3">DSM 45679</strain>
    </source>
</reference>
<keyword evidence="1" id="KW-0812">Transmembrane</keyword>
<comment type="caution">
    <text evidence="2">The sequence shown here is derived from an EMBL/GenBank/DDBJ whole genome shotgun (WGS) entry which is preliminary data.</text>
</comment>
<sequence length="346" mass="35800">MVSVGRTEPASPAMVLLRAGAAVLILHGYLVGLWPEQHGRSTVLLDAVREWLARPLGLGEDFGPLGLLLLLLASGYGAAAGYSFRPLYPLVPLATLGAFALAGAGAWSAPTGARPAAIDLLGNMTLVSHLVPGATVLLPLAWVALLALVGRAAARAMSWLPRRLHWLGYLAQLVVPLNLVALSTLSEGAQQAAAVLAFYPAVVGGQLIHAARTGTLAVPAAAGLGIAGYATIALADGLVPSFAGWWYPVAAMYAGLTATVTVVFTGETASRVAGSLPVRWAASRVWGLLLWCGVIGHPLTGWLRPYLPLTAALAVAVLGTALVTELAHRVLAVITAASRRRTREPV</sequence>
<feature type="transmembrane region" description="Helical" evidence="1">
    <location>
        <begin position="166"/>
        <end position="185"/>
    </location>
</feature>
<protein>
    <recommendedName>
        <fullName evidence="4">Acyltransferase-like protein</fullName>
    </recommendedName>
</protein>
<feature type="transmembrane region" description="Helical" evidence="1">
    <location>
        <begin position="87"/>
        <end position="109"/>
    </location>
</feature>
<feature type="transmembrane region" description="Helical" evidence="1">
    <location>
        <begin position="285"/>
        <end position="303"/>
    </location>
</feature>
<keyword evidence="3" id="KW-1185">Reference proteome</keyword>
<organism evidence="2 3">
    <name type="scientific">Amycolatopsis cihanbeyliensis</name>
    <dbReference type="NCBI Taxonomy" id="1128664"/>
    <lineage>
        <taxon>Bacteria</taxon>
        <taxon>Bacillati</taxon>
        <taxon>Actinomycetota</taxon>
        <taxon>Actinomycetes</taxon>
        <taxon>Pseudonocardiales</taxon>
        <taxon>Pseudonocardiaceae</taxon>
        <taxon>Amycolatopsis</taxon>
    </lineage>
</organism>
<evidence type="ECO:0000313" key="2">
    <source>
        <dbReference type="EMBL" id="TQJ04036.1"/>
    </source>
</evidence>
<keyword evidence="1" id="KW-0472">Membrane</keyword>
<feature type="transmembrane region" description="Helical" evidence="1">
    <location>
        <begin position="309"/>
        <end position="331"/>
    </location>
</feature>
<feature type="transmembrane region" description="Helical" evidence="1">
    <location>
        <begin position="15"/>
        <end position="34"/>
    </location>
</feature>
<evidence type="ECO:0000313" key="3">
    <source>
        <dbReference type="Proteomes" id="UP000320876"/>
    </source>
</evidence>
<keyword evidence="1" id="KW-1133">Transmembrane helix</keyword>
<feature type="transmembrane region" description="Helical" evidence="1">
    <location>
        <begin position="129"/>
        <end position="154"/>
    </location>
</feature>
<name>A0A542DLR6_AMYCI</name>
<dbReference type="AlphaFoldDB" id="A0A542DLR6"/>